<comment type="similarity">
    <text evidence="1">Belongs to the short-chain dehydrogenases/reductases (SDR) family.</text>
</comment>
<dbReference type="PANTHER" id="PTHR43639:SF1">
    <property type="entry name" value="SHORT-CHAIN DEHYDROGENASE_REDUCTASE FAMILY PROTEIN"/>
    <property type="match status" value="1"/>
</dbReference>
<dbReference type="KEGG" id="pstg:E8M01_11125"/>
<dbReference type="Gene3D" id="3.40.50.720">
    <property type="entry name" value="NAD(P)-binding Rossmann-like Domain"/>
    <property type="match status" value="1"/>
</dbReference>
<accession>A0A4D7B183</accession>
<evidence type="ECO:0000256" key="1">
    <source>
        <dbReference type="ARBA" id="ARBA00006484"/>
    </source>
</evidence>
<dbReference type="AlphaFoldDB" id="A0A4D7B183"/>
<proteinExistence type="inferred from homology"/>
<protein>
    <submittedName>
        <fullName evidence="3">SDR family oxidoreductase</fullName>
    </submittedName>
</protein>
<dbReference type="Pfam" id="PF13561">
    <property type="entry name" value="adh_short_C2"/>
    <property type="match status" value="1"/>
</dbReference>
<organism evidence="3 4">
    <name type="scientific">Phreatobacter stygius</name>
    <dbReference type="NCBI Taxonomy" id="1940610"/>
    <lineage>
        <taxon>Bacteria</taxon>
        <taxon>Pseudomonadati</taxon>
        <taxon>Pseudomonadota</taxon>
        <taxon>Alphaproteobacteria</taxon>
        <taxon>Hyphomicrobiales</taxon>
        <taxon>Phreatobacteraceae</taxon>
        <taxon>Phreatobacter</taxon>
    </lineage>
</organism>
<reference evidence="3 4" key="1">
    <citation type="submission" date="2019-04" db="EMBL/GenBank/DDBJ databases">
        <title>Phreatobacter aquaticus sp. nov.</title>
        <authorList>
            <person name="Choi A."/>
        </authorList>
    </citation>
    <scope>NUCLEOTIDE SEQUENCE [LARGE SCALE GENOMIC DNA]</scope>
    <source>
        <strain evidence="3 4">KCTC 52518</strain>
    </source>
</reference>
<keyword evidence="2" id="KW-0560">Oxidoreductase</keyword>
<evidence type="ECO:0000313" key="4">
    <source>
        <dbReference type="Proteomes" id="UP000298781"/>
    </source>
</evidence>
<evidence type="ECO:0000256" key="2">
    <source>
        <dbReference type="ARBA" id="ARBA00023002"/>
    </source>
</evidence>
<dbReference type="OrthoDB" id="9786360at2"/>
<dbReference type="Proteomes" id="UP000298781">
    <property type="component" value="Chromosome"/>
</dbReference>
<keyword evidence="4" id="KW-1185">Reference proteome</keyword>
<name>A0A4D7B183_9HYPH</name>
<dbReference type="InterPro" id="IPR036291">
    <property type="entry name" value="NAD(P)-bd_dom_sf"/>
</dbReference>
<dbReference type="NCBIfam" id="NF006597">
    <property type="entry name" value="PRK09134.1"/>
    <property type="match status" value="1"/>
</dbReference>
<evidence type="ECO:0000313" key="3">
    <source>
        <dbReference type="EMBL" id="QCI64723.1"/>
    </source>
</evidence>
<dbReference type="PRINTS" id="PR00081">
    <property type="entry name" value="GDHRDH"/>
</dbReference>
<gene>
    <name evidence="3" type="ORF">E8M01_11125</name>
</gene>
<dbReference type="GO" id="GO:0016491">
    <property type="term" value="F:oxidoreductase activity"/>
    <property type="evidence" value="ECO:0007669"/>
    <property type="project" value="UniProtKB-KW"/>
</dbReference>
<dbReference type="EMBL" id="CP039690">
    <property type="protein sequence ID" value="QCI64723.1"/>
    <property type="molecule type" value="Genomic_DNA"/>
</dbReference>
<dbReference type="InterPro" id="IPR002347">
    <property type="entry name" value="SDR_fam"/>
</dbReference>
<dbReference type="PANTHER" id="PTHR43639">
    <property type="entry name" value="OXIDOREDUCTASE, SHORT-CHAIN DEHYDROGENASE/REDUCTASE FAMILY (AFU_ORTHOLOGUE AFUA_5G02870)"/>
    <property type="match status" value="1"/>
</dbReference>
<dbReference type="SUPFAM" id="SSF51735">
    <property type="entry name" value="NAD(P)-binding Rossmann-fold domains"/>
    <property type="match status" value="1"/>
</dbReference>
<sequence>MKRILRPDRGPMPQTETALVTGGARRIGRAITEALANTGFGVVIHVNRSVAEGEALAAAIRSHGGRAAVVVADLAEPAAVDGLIAAARAALGPLSLLVNNASEFEEDHLGTLTRDRWNRQFRVNLQTPSFLAQDFAAQAPDGAAIVNIVDQRVFKPTPQFYSYTLTKIALQAATKTMAQALAPRIRVNAVAPGPTFANIRQDKADFERQAASTLLGVPSTPEAIAEAVVYLARAGAVTGATIAVDSGQHLAWKTADVWGIKE</sequence>